<keyword evidence="3" id="KW-0378">Hydrolase</keyword>
<keyword evidence="3" id="KW-0067">ATP-binding</keyword>
<evidence type="ECO:0000313" key="3">
    <source>
        <dbReference type="EMBL" id="MBW4669002.1"/>
    </source>
</evidence>
<organism evidence="3 4">
    <name type="scientific">Cyanomargarita calcarea GSE-NOS-MK-12-04C</name>
    <dbReference type="NCBI Taxonomy" id="2839659"/>
    <lineage>
        <taxon>Bacteria</taxon>
        <taxon>Bacillati</taxon>
        <taxon>Cyanobacteriota</taxon>
        <taxon>Cyanophyceae</taxon>
        <taxon>Nostocales</taxon>
        <taxon>Cyanomargaritaceae</taxon>
        <taxon>Cyanomargarita</taxon>
    </lineage>
</organism>
<dbReference type="InterPro" id="IPR027417">
    <property type="entry name" value="P-loop_NTPase"/>
</dbReference>
<dbReference type="CDD" id="cd18785">
    <property type="entry name" value="SF2_C"/>
    <property type="match status" value="1"/>
</dbReference>
<dbReference type="AlphaFoldDB" id="A0A951QN21"/>
<proteinExistence type="predicted"/>
<protein>
    <submittedName>
        <fullName evidence="3">DISARM system helicase DrmA</fullName>
    </submittedName>
</protein>
<dbReference type="Proteomes" id="UP000729701">
    <property type="component" value="Unassembled WGS sequence"/>
</dbReference>
<dbReference type="GO" id="GO:0006289">
    <property type="term" value="P:nucleotide-excision repair"/>
    <property type="evidence" value="ECO:0007669"/>
    <property type="project" value="TreeGrafter"/>
</dbReference>
<keyword evidence="3" id="KW-0347">Helicase</keyword>
<gene>
    <name evidence="3" type="primary">drmA</name>
    <name evidence="3" type="ORF">KME60_16645</name>
</gene>
<keyword evidence="3" id="KW-0547">Nucleotide-binding</keyword>
<dbReference type="SUPFAM" id="SSF52540">
    <property type="entry name" value="P-loop containing nucleoside triphosphate hydrolases"/>
    <property type="match status" value="2"/>
</dbReference>
<dbReference type="Pfam" id="PF00271">
    <property type="entry name" value="Helicase_C"/>
    <property type="match status" value="1"/>
</dbReference>
<dbReference type="Gene3D" id="3.40.50.300">
    <property type="entry name" value="P-loop containing nucleotide triphosphate hydrolases"/>
    <property type="match status" value="1"/>
</dbReference>
<sequence>MATPNEVRSHLIEALQLDLVGPTPDDIDLAEEIIDQAPSKWYLTGFLVPYGASVEQRADDTGNEEIDEVGRVGAGDDENVPEKTFAKKAFFPSSMGLSLLVNENTTYLNTTVAWGDYSPYKENLENIDIATEKTIPQGELESTDEKQTQIVSGCWKRIPHQVEITIPLSNSPLPSPPLAKGRVTRSNEKVSGVSQNSTIPIPDSNGLKLVISVRPVPSKQLVPPGTLSVSVFLVNNRIPTNDKERDITYTFQTSLVIQTSEPLVPRPNLRGRDNNDWDENVADLQYRDDYEYAVGHNVSAVAIANPDGSCNHIHTAWIPTADVEKVIATQVKDVELGMEEIAASATPEALQNMLSPMVDAYADWIKQQRTKSPTDPKRLNIALDLLNRAEITKNRINAGIQALKDPQIFESFQIGNRAIATYIRQRATHGKDITPESVAPPKWRPFQLAFILMNLVGVADPAHKDRELVDLLFFPTGGGKTEAYLGLAAFTLVLRRLRNPGINSAGVSVLMRYTLRLLTLDQLGRAAAVICALELEREKNPEKLGTWSFEIGLWVGQSATPNRMGKKDDGDDYSARKRTLDFQKDDRKPSPIPLENCPWCGTKLKSSSFQLLPNIDQPTDLHIYCSNRRCDFSGSKRKNLPIVTVDEAIYRRLPCFIIATVDKFASLPWVGETGALFGKVDRCDKDGFYGPTQLGRGKTLGGQLPPPDLIIQDELHLISGPLGTMVGLYETAIDALCSREVNGKRTRPKIIASTATVRRASKQIQALFGRSDVDIFPPPGPDRRDSFFAKTVPASEKNARTYVGIAAQGRSLKVVLLRTYLVLLGAAQKHWLAAGGKKNPNNPADPYMTLLGYFNSLRELGGSRRIVEDEVNSRLNRYSKRKRDSETTSLFADRKIDDEPEELTSRVNTSQVADTKRRMESTFDKSDKVDVVLATNMISVGLDITRLGLMVVLGQPKTAAEYIQATSRVGRDEEKPGLVVTLLNIHRPRDRSHYERFFAWHSSFYRAVEATSVTPFSPRAIDRGIAAITVALARLGHGKMTAPANAIEILQYRKELDFVVDAIAQRAEMHDKELPASEAQVLRQKVENTVKDLLELWERIANDKIKLQYQREVGEAPPLIFEPLDPELRNQPLEVQKKLKAQRSLRDVEPTVNLWVINPNGYEVEPDSRS</sequence>
<comment type="caution">
    <text evidence="3">The sequence shown here is derived from an EMBL/GenBank/DDBJ whole genome shotgun (WGS) entry which is preliminary data.</text>
</comment>
<name>A0A951QN21_9CYAN</name>
<reference evidence="3" key="1">
    <citation type="submission" date="2021-05" db="EMBL/GenBank/DDBJ databases">
        <authorList>
            <person name="Pietrasiak N."/>
            <person name="Ward R."/>
            <person name="Stajich J.E."/>
            <person name="Kurbessoian T."/>
        </authorList>
    </citation>
    <scope>NUCLEOTIDE SEQUENCE</scope>
    <source>
        <strain evidence="3">GSE-NOS-MK-12-04C</strain>
    </source>
</reference>
<dbReference type="NCBIfam" id="NF038325">
    <property type="entry name" value="DISARM_DrmAS"/>
    <property type="match status" value="1"/>
</dbReference>
<dbReference type="PROSITE" id="PS51194">
    <property type="entry name" value="HELICASE_CTER"/>
    <property type="match status" value="1"/>
</dbReference>
<feature type="region of interest" description="Disordered" evidence="1">
    <location>
        <begin position="173"/>
        <end position="198"/>
    </location>
</feature>
<dbReference type="EMBL" id="JAHHGZ010000017">
    <property type="protein sequence ID" value="MBW4669002.1"/>
    <property type="molecule type" value="Genomic_DNA"/>
</dbReference>
<feature type="domain" description="Helicase C-terminal" evidence="2">
    <location>
        <begin position="849"/>
        <end position="1022"/>
    </location>
</feature>
<accession>A0A951QN21</accession>
<dbReference type="InterPro" id="IPR001650">
    <property type="entry name" value="Helicase_C-like"/>
</dbReference>
<dbReference type="PANTHER" id="PTHR47957:SF3">
    <property type="entry name" value="ATP-DEPENDENT HELICASE HRQ1"/>
    <property type="match status" value="1"/>
</dbReference>
<evidence type="ECO:0000313" key="4">
    <source>
        <dbReference type="Proteomes" id="UP000729701"/>
    </source>
</evidence>
<dbReference type="GO" id="GO:0043138">
    <property type="term" value="F:3'-5' DNA helicase activity"/>
    <property type="evidence" value="ECO:0007669"/>
    <property type="project" value="TreeGrafter"/>
</dbReference>
<evidence type="ECO:0000256" key="1">
    <source>
        <dbReference type="SAM" id="MobiDB-lite"/>
    </source>
</evidence>
<dbReference type="GO" id="GO:0036297">
    <property type="term" value="P:interstrand cross-link repair"/>
    <property type="evidence" value="ECO:0007669"/>
    <property type="project" value="TreeGrafter"/>
</dbReference>
<dbReference type="PANTHER" id="PTHR47957">
    <property type="entry name" value="ATP-DEPENDENT HELICASE HRQ1"/>
    <property type="match status" value="1"/>
</dbReference>
<evidence type="ECO:0000259" key="2">
    <source>
        <dbReference type="PROSITE" id="PS51194"/>
    </source>
</evidence>
<reference evidence="3" key="2">
    <citation type="journal article" date="2022" name="Microbiol. Resour. Announc.">
        <title>Metagenome Sequencing to Explore Phylogenomics of Terrestrial Cyanobacteria.</title>
        <authorList>
            <person name="Ward R.D."/>
            <person name="Stajich J.E."/>
            <person name="Johansen J.R."/>
            <person name="Huntemann M."/>
            <person name="Clum A."/>
            <person name="Foster B."/>
            <person name="Foster B."/>
            <person name="Roux S."/>
            <person name="Palaniappan K."/>
            <person name="Varghese N."/>
            <person name="Mukherjee S."/>
            <person name="Reddy T.B.K."/>
            <person name="Daum C."/>
            <person name="Copeland A."/>
            <person name="Chen I.A."/>
            <person name="Ivanova N.N."/>
            <person name="Kyrpides N.C."/>
            <person name="Shapiro N."/>
            <person name="Eloe-Fadrosh E.A."/>
            <person name="Pietrasiak N."/>
        </authorList>
    </citation>
    <scope>NUCLEOTIDE SEQUENCE</scope>
    <source>
        <strain evidence="3">GSE-NOS-MK-12-04C</strain>
    </source>
</reference>
<dbReference type="SMART" id="SM00490">
    <property type="entry name" value="HELICc"/>
    <property type="match status" value="1"/>
</dbReference>